<sequence length="121" mass="12914">MGLGAVLERATSSLGVPVSIHRFVPAPTPTPEATVTAALEHLVGFVDELSLMLDFRRDDFEMAPVEIAAGHLAAIIIDRLIGPLFRARSQEITDDPSAGHGIRMLGASECFVFKEAAICSL</sequence>
<dbReference type="EMBL" id="QUQM01000002">
    <property type="protein sequence ID" value="KAA8651966.1"/>
    <property type="molecule type" value="Genomic_DNA"/>
</dbReference>
<dbReference type="Proteomes" id="UP000324241">
    <property type="component" value="Unassembled WGS sequence"/>
</dbReference>
<accession>A0A5M9N132</accession>
<dbReference type="RefSeq" id="XP_033431327.1">
    <property type="nucleotide sequence ID" value="XM_033565570.1"/>
</dbReference>
<gene>
    <name evidence="1" type="ORF">ATNIH1004_000866</name>
</gene>
<dbReference type="GeneID" id="54323568"/>
<comment type="caution">
    <text evidence="1">The sequence shown here is derived from an EMBL/GenBank/DDBJ whole genome shotgun (WGS) entry which is preliminary data.</text>
</comment>
<evidence type="ECO:0000313" key="1">
    <source>
        <dbReference type="EMBL" id="KAA8651966.1"/>
    </source>
</evidence>
<protein>
    <submittedName>
        <fullName evidence="1">Uncharacterized protein</fullName>
    </submittedName>
</protein>
<organism evidence="1 2">
    <name type="scientific">Aspergillus tanneri</name>
    <dbReference type="NCBI Taxonomy" id="1220188"/>
    <lineage>
        <taxon>Eukaryota</taxon>
        <taxon>Fungi</taxon>
        <taxon>Dikarya</taxon>
        <taxon>Ascomycota</taxon>
        <taxon>Pezizomycotina</taxon>
        <taxon>Eurotiomycetes</taxon>
        <taxon>Eurotiomycetidae</taxon>
        <taxon>Eurotiales</taxon>
        <taxon>Aspergillaceae</taxon>
        <taxon>Aspergillus</taxon>
        <taxon>Aspergillus subgen. Circumdati</taxon>
    </lineage>
</organism>
<proteinExistence type="predicted"/>
<evidence type="ECO:0000313" key="2">
    <source>
        <dbReference type="Proteomes" id="UP000324241"/>
    </source>
</evidence>
<name>A0A5M9N132_9EURO</name>
<dbReference type="AlphaFoldDB" id="A0A5M9N132"/>
<reference evidence="1 2" key="1">
    <citation type="submission" date="2019-08" db="EMBL/GenBank/DDBJ databases">
        <title>The genome sequence of a newly discovered highly antifungal drug resistant Aspergillus species, Aspergillus tanneri NIH 1004.</title>
        <authorList>
            <person name="Mounaud S."/>
            <person name="Singh I."/>
            <person name="Joardar V."/>
            <person name="Pakala S."/>
            <person name="Pakala S."/>
            <person name="Venepally P."/>
            <person name="Chung J.K."/>
            <person name="Losada L."/>
            <person name="Nierman W.C."/>
        </authorList>
    </citation>
    <scope>NUCLEOTIDE SEQUENCE [LARGE SCALE GENOMIC DNA]</scope>
    <source>
        <strain evidence="1 2">NIH1004</strain>
    </source>
</reference>